<organism evidence="1 2">
    <name type="scientific">Vavraia culicis (isolate floridensis)</name>
    <name type="common">Microsporidian parasite</name>
    <dbReference type="NCBI Taxonomy" id="948595"/>
    <lineage>
        <taxon>Eukaryota</taxon>
        <taxon>Fungi</taxon>
        <taxon>Fungi incertae sedis</taxon>
        <taxon>Microsporidia</taxon>
        <taxon>Pleistophoridae</taxon>
        <taxon>Vavraia</taxon>
    </lineage>
</organism>
<reference evidence="2" key="1">
    <citation type="submission" date="2011-03" db="EMBL/GenBank/DDBJ databases">
        <title>The genome sequence of Vavraia culicis strain floridensis.</title>
        <authorList>
            <consortium name="The Broad Institute Genome Sequencing Platform"/>
            <person name="Cuomo C."/>
            <person name="Becnel J."/>
            <person name="Sanscrainte N."/>
            <person name="Young S.K."/>
            <person name="Zeng Q."/>
            <person name="Gargeya S."/>
            <person name="Fitzgerald M."/>
            <person name="Haas B."/>
            <person name="Abouelleil A."/>
            <person name="Alvarado L."/>
            <person name="Arachchi H.M."/>
            <person name="Berlin A."/>
            <person name="Chapman S.B."/>
            <person name="Gearin G."/>
            <person name="Goldberg J."/>
            <person name="Griggs A."/>
            <person name="Gujja S."/>
            <person name="Hansen M."/>
            <person name="Heiman D."/>
            <person name="Howarth C."/>
            <person name="Larimer J."/>
            <person name="Lui A."/>
            <person name="MacDonald P.J.P."/>
            <person name="McCowen C."/>
            <person name="Montmayeur A."/>
            <person name="Murphy C."/>
            <person name="Neiman D."/>
            <person name="Pearson M."/>
            <person name="Priest M."/>
            <person name="Roberts A."/>
            <person name="Saif S."/>
            <person name="Shea T."/>
            <person name="Sisk P."/>
            <person name="Stolte C."/>
            <person name="Sykes S."/>
            <person name="Wortman J."/>
            <person name="Nusbaum C."/>
            <person name="Birren B."/>
        </authorList>
    </citation>
    <scope>NUCLEOTIDE SEQUENCE [LARGE SCALE GENOMIC DNA]</scope>
    <source>
        <strain evidence="2">floridensis</strain>
    </source>
</reference>
<keyword evidence="2" id="KW-1185">Reference proteome</keyword>
<gene>
    <name evidence="1" type="ORF">VCUG_00290</name>
</gene>
<accession>L2GX78</accession>
<dbReference type="VEuPathDB" id="MicrosporidiaDB:VCUG_00290"/>
<name>L2GX78_VAVCU</name>
<protein>
    <submittedName>
        <fullName evidence="1">Uncharacterized protein</fullName>
    </submittedName>
</protein>
<evidence type="ECO:0000313" key="2">
    <source>
        <dbReference type="Proteomes" id="UP000011081"/>
    </source>
</evidence>
<sequence length="448" mass="51360">MSQNEIVYEKEDGLMMEKNEGSERDFLLTPAISDNKDGNEVQNWPVEDRKNDRVVTDGSIGCASVGRNVKTANRGLDGCLDEDWSKDHTDEREGSITMTDEMEVCKETERSENYNEEESCNTDGNKIASVIIKEENDKMSVLEMKVYEVMMDNETVKKCVLRDEPRSDVVVGDGKTGDPEDIEEKIFEKEVDRAMVTDYDKRENTKDLSSNKKIEAAPSLKEEYLLPVKNLNFLLTELSFLIKSLKSGVIRQSVINYVSSIDKEVVSRLYFKYIAHIKLIYKLKVVYNTYNGDECFFSRISVILRLYFRMSEEIVRFVGDIFGKDQDELKDVLKCFEKAYAELKNLDIMDYLEILEDNGSLVSIKDAGCDVSSTEAAREFDEEAESNTEVKDVHSAMVLSPVKLPILNEEEKKIFCELFEMSASVLSHFILAYVFVRDVRDYIVINQD</sequence>
<dbReference type="OrthoDB" id="10600786at2759"/>
<dbReference type="InParanoid" id="L2GX78"/>
<dbReference type="AlphaFoldDB" id="L2GX78"/>
<dbReference type="HOGENOM" id="CLU_611395_0_0_1"/>
<dbReference type="GeneID" id="19878179"/>
<evidence type="ECO:0000313" key="1">
    <source>
        <dbReference type="EMBL" id="ELA48249.1"/>
    </source>
</evidence>
<dbReference type="EMBL" id="GL877406">
    <property type="protein sequence ID" value="ELA48249.1"/>
    <property type="molecule type" value="Genomic_DNA"/>
</dbReference>
<proteinExistence type="predicted"/>
<dbReference type="RefSeq" id="XP_008073309.1">
    <property type="nucleotide sequence ID" value="XM_008075118.1"/>
</dbReference>
<dbReference type="Proteomes" id="UP000011081">
    <property type="component" value="Unassembled WGS sequence"/>
</dbReference>